<reference evidence="2" key="1">
    <citation type="journal article" date="2008" name="Nat. Genet.">
        <title>The Pristionchus pacificus genome provides a unique perspective on nematode lifestyle and parasitism.</title>
        <authorList>
            <person name="Dieterich C."/>
            <person name="Clifton S.W."/>
            <person name="Schuster L.N."/>
            <person name="Chinwalla A."/>
            <person name="Delehaunty K."/>
            <person name="Dinkelacker I."/>
            <person name="Fulton L."/>
            <person name="Fulton R."/>
            <person name="Godfrey J."/>
            <person name="Minx P."/>
            <person name="Mitreva M."/>
            <person name="Roeseler W."/>
            <person name="Tian H."/>
            <person name="Witte H."/>
            <person name="Yang S.P."/>
            <person name="Wilson R.K."/>
            <person name="Sommer R.J."/>
        </authorList>
    </citation>
    <scope>NUCLEOTIDE SEQUENCE [LARGE SCALE GENOMIC DNA]</scope>
    <source>
        <strain evidence="2">PS312</strain>
    </source>
</reference>
<dbReference type="EnsemblMetazoa" id="PPA38404.1">
    <property type="protein sequence ID" value="PPA38404.1"/>
    <property type="gene ID" value="WBGene00276773"/>
</dbReference>
<organism evidence="1 2">
    <name type="scientific">Pristionchus pacificus</name>
    <name type="common">Parasitic nematode worm</name>
    <dbReference type="NCBI Taxonomy" id="54126"/>
    <lineage>
        <taxon>Eukaryota</taxon>
        <taxon>Metazoa</taxon>
        <taxon>Ecdysozoa</taxon>
        <taxon>Nematoda</taxon>
        <taxon>Chromadorea</taxon>
        <taxon>Rhabditida</taxon>
        <taxon>Rhabditina</taxon>
        <taxon>Diplogasteromorpha</taxon>
        <taxon>Diplogasteroidea</taxon>
        <taxon>Neodiplogasteridae</taxon>
        <taxon>Pristionchus</taxon>
    </lineage>
</organism>
<name>A0A2A6CER8_PRIPA</name>
<dbReference type="OrthoDB" id="3176171at2759"/>
<sequence length="193" mass="21241">MYVVLRRPYILLFLDDKALVIRGVINVSTARVEYSEDQQAMLNVQWIVSPSPSNQLRLVQRGKNSSVRTSSTVKPRIVMIRSRSSLFNSFDGDARCILPSVLPLSAKTNAAGCFGPLGRRHPTASRRVDLVSTTPLASGTNAAGCFGPLGRRHPTASRRVDLVSTTPLASGTFSTTEKTKQSYCRRNFYGLEH</sequence>
<accession>A0A2A6CER8</accession>
<reference evidence="1" key="2">
    <citation type="submission" date="2022-06" db="UniProtKB">
        <authorList>
            <consortium name="EnsemblMetazoa"/>
        </authorList>
    </citation>
    <scope>IDENTIFICATION</scope>
    <source>
        <strain evidence="1">PS312</strain>
    </source>
</reference>
<dbReference type="AlphaFoldDB" id="A0A2A6CER8"/>
<keyword evidence="2" id="KW-1185">Reference proteome</keyword>
<accession>A0A8R1UT97</accession>
<evidence type="ECO:0000313" key="1">
    <source>
        <dbReference type="EnsemblMetazoa" id="PPA38404.1"/>
    </source>
</evidence>
<proteinExistence type="predicted"/>
<evidence type="ECO:0000313" key="2">
    <source>
        <dbReference type="Proteomes" id="UP000005239"/>
    </source>
</evidence>
<gene>
    <name evidence="1" type="primary">WBGene00276773</name>
</gene>
<protein>
    <submittedName>
        <fullName evidence="1">Uncharacterized protein</fullName>
    </submittedName>
</protein>
<dbReference type="Proteomes" id="UP000005239">
    <property type="component" value="Unassembled WGS sequence"/>
</dbReference>